<feature type="domain" description="Nephrocystin 3-like N-terminal" evidence="5">
    <location>
        <begin position="35"/>
        <end position="185"/>
    </location>
</feature>
<dbReference type="EMBL" id="KV417757">
    <property type="protein sequence ID" value="KZP07265.1"/>
    <property type="molecule type" value="Genomic_DNA"/>
</dbReference>
<protein>
    <submittedName>
        <fullName evidence="6">WD40 repeat-like protein</fullName>
    </submittedName>
</protein>
<feature type="repeat" description="WD" evidence="3">
    <location>
        <begin position="789"/>
        <end position="830"/>
    </location>
</feature>
<feature type="non-terminal residue" evidence="6">
    <location>
        <position position="1109"/>
    </location>
</feature>
<organism evidence="6 7">
    <name type="scientific">Athelia psychrophila</name>
    <dbReference type="NCBI Taxonomy" id="1759441"/>
    <lineage>
        <taxon>Eukaryota</taxon>
        <taxon>Fungi</taxon>
        <taxon>Dikarya</taxon>
        <taxon>Basidiomycota</taxon>
        <taxon>Agaricomycotina</taxon>
        <taxon>Agaricomycetes</taxon>
        <taxon>Agaricomycetidae</taxon>
        <taxon>Atheliales</taxon>
        <taxon>Atheliaceae</taxon>
        <taxon>Athelia</taxon>
    </lineage>
</organism>
<feature type="repeat" description="WD" evidence="3">
    <location>
        <begin position="746"/>
        <end position="787"/>
    </location>
</feature>
<reference evidence="6 7" key="1">
    <citation type="journal article" date="2016" name="Mol. Biol. Evol.">
        <title>Comparative Genomics of Early-Diverging Mushroom-Forming Fungi Provides Insights into the Origins of Lignocellulose Decay Capabilities.</title>
        <authorList>
            <person name="Nagy L.G."/>
            <person name="Riley R."/>
            <person name="Tritt A."/>
            <person name="Adam C."/>
            <person name="Daum C."/>
            <person name="Floudas D."/>
            <person name="Sun H."/>
            <person name="Yadav J.S."/>
            <person name="Pangilinan J."/>
            <person name="Larsson K.H."/>
            <person name="Matsuura K."/>
            <person name="Barry K."/>
            <person name="Labutti K."/>
            <person name="Kuo R."/>
            <person name="Ohm R.A."/>
            <person name="Bhattacharya S.S."/>
            <person name="Shirouzu T."/>
            <person name="Yoshinaga Y."/>
            <person name="Martin F.M."/>
            <person name="Grigoriev I.V."/>
            <person name="Hibbett D.S."/>
        </authorList>
    </citation>
    <scope>NUCLEOTIDE SEQUENCE [LARGE SCALE GENOMIC DNA]</scope>
    <source>
        <strain evidence="6 7">CBS 109695</strain>
    </source>
</reference>
<dbReference type="InterPro" id="IPR019775">
    <property type="entry name" value="WD40_repeat_CS"/>
</dbReference>
<gene>
    <name evidence="6" type="ORF">FIBSPDRAFT_875776</name>
</gene>
<dbReference type="Gene3D" id="2.130.10.10">
    <property type="entry name" value="YVTN repeat-like/Quinoprotein amine dehydrogenase"/>
    <property type="match status" value="4"/>
</dbReference>
<evidence type="ECO:0000313" key="6">
    <source>
        <dbReference type="EMBL" id="KZP07265.1"/>
    </source>
</evidence>
<feature type="repeat" description="WD" evidence="3">
    <location>
        <begin position="617"/>
        <end position="658"/>
    </location>
</feature>
<dbReference type="InterPro" id="IPR055442">
    <property type="entry name" value="Beta-prop_EML-like_2nd"/>
</dbReference>
<feature type="repeat" description="WD" evidence="3">
    <location>
        <begin position="832"/>
        <end position="875"/>
    </location>
</feature>
<dbReference type="PROSITE" id="PS50082">
    <property type="entry name" value="WD_REPEATS_2"/>
    <property type="match status" value="13"/>
</dbReference>
<dbReference type="OrthoDB" id="163438at2759"/>
<dbReference type="AlphaFoldDB" id="A0A167XIW3"/>
<dbReference type="Pfam" id="PF00400">
    <property type="entry name" value="WD40"/>
    <property type="match status" value="9"/>
</dbReference>
<feature type="repeat" description="WD" evidence="3">
    <location>
        <begin position="1004"/>
        <end position="1045"/>
    </location>
</feature>
<dbReference type="SUPFAM" id="SSF50978">
    <property type="entry name" value="WD40 repeat-like"/>
    <property type="match status" value="2"/>
</dbReference>
<name>A0A167XIW3_9AGAM</name>
<feature type="repeat" description="WD" evidence="3">
    <location>
        <begin position="1047"/>
        <end position="1088"/>
    </location>
</feature>
<dbReference type="STRING" id="436010.A0A167XIW3"/>
<dbReference type="InterPro" id="IPR015943">
    <property type="entry name" value="WD40/YVTN_repeat-like_dom_sf"/>
</dbReference>
<evidence type="ECO:0000313" key="7">
    <source>
        <dbReference type="Proteomes" id="UP000076532"/>
    </source>
</evidence>
<keyword evidence="2" id="KW-0677">Repeat</keyword>
<evidence type="ECO:0000256" key="3">
    <source>
        <dbReference type="PROSITE-ProRule" id="PRU00221"/>
    </source>
</evidence>
<evidence type="ECO:0000259" key="5">
    <source>
        <dbReference type="Pfam" id="PF24883"/>
    </source>
</evidence>
<proteinExistence type="predicted"/>
<dbReference type="PANTHER" id="PTHR19848">
    <property type="entry name" value="WD40 REPEAT PROTEIN"/>
    <property type="match status" value="1"/>
</dbReference>
<dbReference type="InterPro" id="IPR036322">
    <property type="entry name" value="WD40_repeat_dom_sf"/>
</dbReference>
<dbReference type="InterPro" id="IPR056884">
    <property type="entry name" value="NPHP3-like_N"/>
</dbReference>
<dbReference type="CDD" id="cd00200">
    <property type="entry name" value="WD40"/>
    <property type="match status" value="2"/>
</dbReference>
<dbReference type="Proteomes" id="UP000076532">
    <property type="component" value="Unassembled WGS sequence"/>
</dbReference>
<dbReference type="Pfam" id="PF23414">
    <property type="entry name" value="Beta-prop_EML_2"/>
    <property type="match status" value="1"/>
</dbReference>
<evidence type="ECO:0000259" key="4">
    <source>
        <dbReference type="Pfam" id="PF23414"/>
    </source>
</evidence>
<dbReference type="PANTHER" id="PTHR19848:SF8">
    <property type="entry name" value="F-BOX AND WD REPEAT DOMAIN CONTAINING 7"/>
    <property type="match status" value="1"/>
</dbReference>
<dbReference type="InterPro" id="IPR020472">
    <property type="entry name" value="WD40_PAC1"/>
</dbReference>
<feature type="repeat" description="WD" evidence="3">
    <location>
        <begin position="575"/>
        <end position="615"/>
    </location>
</feature>
<evidence type="ECO:0000256" key="1">
    <source>
        <dbReference type="ARBA" id="ARBA00022574"/>
    </source>
</evidence>
<dbReference type="PROSITE" id="PS50294">
    <property type="entry name" value="WD_REPEATS_REGION"/>
    <property type="match status" value="12"/>
</dbReference>
<feature type="repeat" description="WD" evidence="3">
    <location>
        <begin position="968"/>
        <end position="1002"/>
    </location>
</feature>
<dbReference type="InterPro" id="IPR001680">
    <property type="entry name" value="WD40_rpt"/>
</dbReference>
<feature type="repeat" description="WD" evidence="3">
    <location>
        <begin position="1090"/>
        <end position="1109"/>
    </location>
</feature>
<evidence type="ECO:0000256" key="2">
    <source>
        <dbReference type="ARBA" id="ARBA00022737"/>
    </source>
</evidence>
<feature type="repeat" description="WD" evidence="3">
    <location>
        <begin position="703"/>
        <end position="744"/>
    </location>
</feature>
<feature type="repeat" description="WD" evidence="3">
    <location>
        <begin position="920"/>
        <end position="961"/>
    </location>
</feature>
<dbReference type="SUPFAM" id="SSF52540">
    <property type="entry name" value="P-loop containing nucleoside triphosphate hydrolases"/>
    <property type="match status" value="1"/>
</dbReference>
<keyword evidence="7" id="KW-1185">Reference proteome</keyword>
<feature type="domain" description="EML-like second beta-propeller" evidence="4">
    <location>
        <begin position="929"/>
        <end position="1086"/>
    </location>
</feature>
<dbReference type="Pfam" id="PF24883">
    <property type="entry name" value="NPHP3_N"/>
    <property type="match status" value="1"/>
</dbReference>
<accession>A0A167XIW3</accession>
<dbReference type="PRINTS" id="PR00320">
    <property type="entry name" value="GPROTEINBRPT"/>
</dbReference>
<sequence length="1109" mass="120617">MLDPTTMDATSRPQCLDGTRTAILQSLISDLTAPAPETNIYWLHGVAGSGKSTISTTVAEQLHDRGKRGAFLFFDRNCPAQSGPNGVIRTLACQLAFSDAVLADAICDAIKQDPQIATRTLDSQFKALVLTPLRACSAKMAGPVVIILDAFDECGDAQSRRALVHLFVTNLPLLPHPFRFLITGRPELDLNNAFGSHPAIKSVPLSAAEWSSAADVQRYIQHELDGLYQTRRGSDELPPGWPGKQRLEKFSSRAADSFIWAATGIRYLHAADDLDERLDRVLSEHAFSLGDLYATALRSVSNWDPSEASTETCRKILGAVVVGRIPLTDDTMDSILGLENSTSSRRILRKLGCLLQWSEGLPIRTLHASFSDYLTDSRACGDQPWFIDQSKHHLQFTIGCLRVMKKLLHFNICGLNTSYVMNRDVLDLPGRIKKCIPQSLTYACRFWCEHLRHVQTPDGDVQRLTLEFFQVSFLYWLEVLSIIGEGRAGLEAMLVVRRYSKNHDDEVQNFAKDGIKFVSAFASIISDSAPHVYISALPFAPTTSIINQQYSGIIQNTLGVTSSTRDEWPSCEQVIEGHTGNVRSVAFSPDGERIASGSGDTIRIWDARTGKLVLELSDGCTNSVNSVVFSPDGEQIASGSGDGTVHIRDAFTGKLVAGPFKGHTDRVRSVAFSPDGERVASGSYDRTIRIWDIRTGKLLAGPLKRHSGWVLSVAFSPDGERVMSGSDDKTLCIWDVRTSKVLTRPLKQGTVYIAAVTFSPDGERVASASHDKTIRVWNARTGKLITKPFRGHTGYVASVAFSPDGERVASGSRDTTVCIWDASSGKLVAGPFKGHTDRVSSVVFSPDGERVASGSGSSDKTIRIWDVSTGKLVAAQFEGHTDRVTSVVFSVGGERVASGSFDKTIRIWDASTGRLVAGPFQRHAGYVNSVAFSPDGERVASGSDDTTICIWNARTRKLLARPSKGGHVASVAFSPDGERVASGSTDNTICIWDTQTGKLVAGPFEGHSSWVRSVVFSPGGEQVASGSFDNTIRIWDAHTGRLFAEPLHGHTDRVTSIAFSPNGEHIASGSFDKTIRIWRARTGELVAGPFTGHTRWVTSVAFSPDGELV</sequence>
<dbReference type="SMART" id="SM00320">
    <property type="entry name" value="WD40"/>
    <property type="match status" value="12"/>
</dbReference>
<dbReference type="Gene3D" id="3.40.50.300">
    <property type="entry name" value="P-loop containing nucleotide triphosphate hydrolases"/>
    <property type="match status" value="1"/>
</dbReference>
<dbReference type="PROSITE" id="PS00678">
    <property type="entry name" value="WD_REPEATS_1"/>
    <property type="match status" value="9"/>
</dbReference>
<dbReference type="InterPro" id="IPR027417">
    <property type="entry name" value="P-loop_NTPase"/>
</dbReference>
<feature type="repeat" description="WD" evidence="3">
    <location>
        <begin position="877"/>
        <end position="918"/>
    </location>
</feature>
<feature type="repeat" description="WD" evidence="3">
    <location>
        <begin position="660"/>
        <end position="701"/>
    </location>
</feature>
<keyword evidence="1 3" id="KW-0853">WD repeat</keyword>